<dbReference type="Gene3D" id="3.40.50.300">
    <property type="entry name" value="P-loop containing nucleotide triphosphate hydrolases"/>
    <property type="match status" value="2"/>
</dbReference>
<evidence type="ECO:0000256" key="1">
    <source>
        <dbReference type="ARBA" id="ARBA00010132"/>
    </source>
</evidence>
<evidence type="ECO:0000259" key="12">
    <source>
        <dbReference type="PROSITE" id="PS51194"/>
    </source>
</evidence>
<evidence type="ECO:0000256" key="8">
    <source>
        <dbReference type="RuleBase" id="RU000492"/>
    </source>
</evidence>
<dbReference type="Gene3D" id="4.10.60.10">
    <property type="entry name" value="Zinc finger, CCHC-type"/>
    <property type="match status" value="4"/>
</dbReference>
<dbReference type="EC" id="3.6.4.13" evidence="2"/>
<evidence type="ECO:0000256" key="7">
    <source>
        <dbReference type="PROSITE-ProRule" id="PRU00047"/>
    </source>
</evidence>
<dbReference type="GO" id="GO:0005524">
    <property type="term" value="F:ATP binding"/>
    <property type="evidence" value="ECO:0007669"/>
    <property type="project" value="UniProtKB-KW"/>
</dbReference>
<keyword evidence="3 8" id="KW-0547">Nucleotide-binding</keyword>
<comment type="similarity">
    <text evidence="1">Belongs to the DEAD box helicase family. DDX4/VASA subfamily.</text>
</comment>
<gene>
    <name evidence="13" type="primary">Ngvlg3</name>
</gene>
<dbReference type="SUPFAM" id="SSF57756">
    <property type="entry name" value="Retrovirus zinc finger-like domains"/>
    <property type="match status" value="3"/>
</dbReference>
<dbReference type="GO" id="GO:0003724">
    <property type="term" value="F:RNA helicase activity"/>
    <property type="evidence" value="ECO:0007669"/>
    <property type="project" value="UniProtKB-EC"/>
</dbReference>
<dbReference type="PROSITE" id="PS00039">
    <property type="entry name" value="DEAD_ATP_HELICASE"/>
    <property type="match status" value="1"/>
</dbReference>
<dbReference type="InterPro" id="IPR001650">
    <property type="entry name" value="Helicase_C-like"/>
</dbReference>
<dbReference type="PANTHER" id="PTHR47958">
    <property type="entry name" value="ATP-DEPENDENT RNA HELICASE DBP3"/>
    <property type="match status" value="1"/>
</dbReference>
<dbReference type="PROSITE" id="PS51194">
    <property type="entry name" value="HELICASE_CTER"/>
    <property type="match status" value="1"/>
</dbReference>
<evidence type="ECO:0000256" key="6">
    <source>
        <dbReference type="ARBA" id="ARBA00022840"/>
    </source>
</evidence>
<evidence type="ECO:0000259" key="10">
    <source>
        <dbReference type="PROSITE" id="PS50158"/>
    </source>
</evidence>
<dbReference type="SMART" id="SM00487">
    <property type="entry name" value="DEXDc"/>
    <property type="match status" value="1"/>
</dbReference>
<keyword evidence="7" id="KW-0862">Zinc</keyword>
<dbReference type="GO" id="GO:0016787">
    <property type="term" value="F:hydrolase activity"/>
    <property type="evidence" value="ECO:0007669"/>
    <property type="project" value="UniProtKB-KW"/>
</dbReference>
<dbReference type="InterPro" id="IPR036875">
    <property type="entry name" value="Znf_CCHC_sf"/>
</dbReference>
<dbReference type="Pfam" id="PF00270">
    <property type="entry name" value="DEAD"/>
    <property type="match status" value="1"/>
</dbReference>
<dbReference type="Pfam" id="PF00271">
    <property type="entry name" value="Helicase_C"/>
    <property type="match status" value="1"/>
</dbReference>
<evidence type="ECO:0000256" key="2">
    <source>
        <dbReference type="ARBA" id="ARBA00012552"/>
    </source>
</evidence>
<dbReference type="GO" id="GO:0003676">
    <property type="term" value="F:nucleic acid binding"/>
    <property type="evidence" value="ECO:0007669"/>
    <property type="project" value="InterPro"/>
</dbReference>
<accession>A1IIT5</accession>
<dbReference type="CDD" id="cd18787">
    <property type="entry name" value="SF2_C_DEAD"/>
    <property type="match status" value="1"/>
</dbReference>
<dbReference type="SMART" id="SM00343">
    <property type="entry name" value="ZnF_C2HC"/>
    <property type="match status" value="7"/>
</dbReference>
<protein>
    <recommendedName>
        <fullName evidence="2">RNA helicase</fullName>
        <ecNumber evidence="2">3.6.4.13</ecNumber>
    </recommendedName>
</protein>
<evidence type="ECO:0000313" key="13">
    <source>
        <dbReference type="EMBL" id="BAF44661.1"/>
    </source>
</evidence>
<dbReference type="Pfam" id="PF00098">
    <property type="entry name" value="zf-CCHC"/>
    <property type="match status" value="6"/>
</dbReference>
<feature type="domain" description="CCHC-type" evidence="10">
    <location>
        <begin position="51"/>
        <end position="65"/>
    </location>
</feature>
<dbReference type="InterPro" id="IPR000629">
    <property type="entry name" value="RNA-helicase_DEAD-box_CS"/>
</dbReference>
<feature type="domain" description="Helicase ATP-binding" evidence="11">
    <location>
        <begin position="237"/>
        <end position="423"/>
    </location>
</feature>
<reference evidence="13" key="1">
    <citation type="journal article" date="2007" name="Int. J. Parasitol.">
        <title>Expression of vasa (vas)-related genes in germ cells and specific interference with gene functions by double-stranded RNA in the monogenean, Neobenedenia girellae.</title>
        <authorList>
            <person name="Ohashi H."/>
            <person name="Umeda N."/>
            <person name="Hirazawa N."/>
            <person name="Ozaki Y."/>
            <person name="Miura C."/>
            <person name="Miura T."/>
        </authorList>
    </citation>
    <scope>NUCLEOTIDE SEQUENCE</scope>
</reference>
<dbReference type="EMBL" id="AB265787">
    <property type="protein sequence ID" value="BAF44661.1"/>
    <property type="molecule type" value="mRNA"/>
</dbReference>
<evidence type="ECO:0000256" key="5">
    <source>
        <dbReference type="ARBA" id="ARBA00022806"/>
    </source>
</evidence>
<feature type="domain" description="CCHC-type" evidence="10">
    <location>
        <begin position="89"/>
        <end position="104"/>
    </location>
</feature>
<keyword evidence="7" id="KW-0479">Metal-binding</keyword>
<feature type="domain" description="CCHC-type" evidence="10">
    <location>
        <begin position="107"/>
        <end position="123"/>
    </location>
</feature>
<feature type="compositionally biased region" description="Gly residues" evidence="9">
    <location>
        <begin position="607"/>
        <end position="634"/>
    </location>
</feature>
<dbReference type="PROSITE" id="PS51192">
    <property type="entry name" value="HELICASE_ATP_BIND_1"/>
    <property type="match status" value="1"/>
</dbReference>
<dbReference type="GO" id="GO:0008270">
    <property type="term" value="F:zinc ion binding"/>
    <property type="evidence" value="ECO:0007669"/>
    <property type="project" value="UniProtKB-KW"/>
</dbReference>
<dbReference type="InterPro" id="IPR014001">
    <property type="entry name" value="Helicase_ATP-bd"/>
</dbReference>
<dbReference type="InterPro" id="IPR011545">
    <property type="entry name" value="DEAD/DEAH_box_helicase_dom"/>
</dbReference>
<feature type="domain" description="Helicase C-terminal" evidence="12">
    <location>
        <begin position="447"/>
        <end position="605"/>
    </location>
</feature>
<dbReference type="InterPro" id="IPR001878">
    <property type="entry name" value="Znf_CCHC"/>
</dbReference>
<evidence type="ECO:0000256" key="9">
    <source>
        <dbReference type="SAM" id="MobiDB-lite"/>
    </source>
</evidence>
<dbReference type="SMART" id="SM00490">
    <property type="entry name" value="HELICc"/>
    <property type="match status" value="1"/>
</dbReference>
<dbReference type="PROSITE" id="PS50158">
    <property type="entry name" value="ZF_CCHC"/>
    <property type="match status" value="7"/>
</dbReference>
<evidence type="ECO:0000259" key="11">
    <source>
        <dbReference type="PROSITE" id="PS51192"/>
    </source>
</evidence>
<feature type="domain" description="CCHC-type" evidence="10">
    <location>
        <begin position="69"/>
        <end position="85"/>
    </location>
</feature>
<organism evidence="13">
    <name type="scientific">Neobenedenia girellae</name>
    <dbReference type="NCBI Taxonomy" id="280698"/>
    <lineage>
        <taxon>Eukaryota</taxon>
        <taxon>Metazoa</taxon>
        <taxon>Spiralia</taxon>
        <taxon>Lophotrochozoa</taxon>
        <taxon>Platyhelminthes</taxon>
        <taxon>Monogenea</taxon>
        <taxon>Monopisthocotylea</taxon>
        <taxon>Capsalidea</taxon>
        <taxon>Capsalidae</taxon>
        <taxon>Neobenedenia</taxon>
    </lineage>
</organism>
<name>A1IIT5_9PLAT</name>
<feature type="domain" description="CCHC-type" evidence="10">
    <location>
        <begin position="125"/>
        <end position="139"/>
    </location>
</feature>
<evidence type="ECO:0000256" key="3">
    <source>
        <dbReference type="ARBA" id="ARBA00022741"/>
    </source>
</evidence>
<feature type="region of interest" description="Disordered" evidence="9">
    <location>
        <begin position="606"/>
        <end position="634"/>
    </location>
</feature>
<keyword evidence="5 8" id="KW-0347">Helicase</keyword>
<keyword evidence="7" id="KW-0863">Zinc-finger</keyword>
<evidence type="ECO:0000256" key="4">
    <source>
        <dbReference type="ARBA" id="ARBA00022801"/>
    </source>
</evidence>
<keyword evidence="6 8" id="KW-0067">ATP-binding</keyword>
<feature type="domain" description="CCHC-type" evidence="10">
    <location>
        <begin position="11"/>
        <end position="25"/>
    </location>
</feature>
<dbReference type="SUPFAM" id="SSF52540">
    <property type="entry name" value="P-loop containing nucleoside triphosphate hydrolases"/>
    <property type="match status" value="1"/>
</dbReference>
<feature type="domain" description="CCHC-type" evidence="10">
    <location>
        <begin position="33"/>
        <end position="48"/>
    </location>
</feature>
<proteinExistence type="evidence at transcript level"/>
<keyword evidence="4 8" id="KW-0378">Hydrolase</keyword>
<dbReference type="InterPro" id="IPR027417">
    <property type="entry name" value="P-loop_NTPase"/>
</dbReference>
<sequence>MARDCEKPQTCRKCGETGHIGRDCPTVGDDRACNFCQETGHLAKECPKKPCRNCGELGHHRDECPAPPKCGNCRAEGHFIEDCPEPLTCRNCGQEGHMSSACTEPAKCRECNEEGHQAKDCPNAKCRNCGELGHRSRECNNAPVSMTVTDPDTGEERQTIAYVPAARTEDVAWQHNHPVGDDFAVVTDVDVKRTGNNAENVPVIEHFMDATDLPDTVKTNIDRANYAVPTPVQRFLLPVLLAGRDALATAQTGSGKTAAFMLPILKTVLDPSKGPVLGVAADGKPAPRAIVVVPTHELAQQILFEGMKFATGTSVRVHLTHGGVNVRHDLMQLRSGVSVLVATPGRLLHFIRSGLISLSMCNFIVLDEADRLLDEGFEGEMREFLEHEDLPPRETRQVVMLSATFEDEVRDLGMSLLADPITVTVGVVGVPPGSINQEIIAVPNGDKHDKLLELLKTDIDNYKQNNVLKKIIVFVERRRTAQQVASALSMEEVPAVELQGELSQMERDESMHRFRYGDAFVLVATAIAARGLDIVGVDHVINYDLPSHIYEYVHRIGRTGRVGHLGRATSFFDSDSSNDSRIAPKLVEAFEATGVEVPDFLKEASANGGGGGEFGDTGGDFGGGGGGGGDDFDW</sequence>
<dbReference type="AlphaFoldDB" id="A1IIT5"/>